<sequence length="32" mass="3933">MTWLFKNPFKTREKEMPKVTSRSSRQFKSSLR</sequence>
<keyword evidence="1" id="KW-0496">Mitochondrion</keyword>
<dbReference type="EMBL" id="MW477238">
    <property type="protein sequence ID" value="QTC08341.1"/>
    <property type="molecule type" value="Genomic_DNA"/>
</dbReference>
<geneLocation type="mitochondrion" evidence="1"/>
<name>A0A8A4HU21_CORSA</name>
<accession>A0A8A4HU21</accession>
<evidence type="ECO:0000313" key="1">
    <source>
        <dbReference type="EMBL" id="QTC08341.1"/>
    </source>
</evidence>
<reference evidence="1" key="1">
    <citation type="submission" date="2021-01" db="EMBL/GenBank/DDBJ databases">
        <authorList>
            <person name="Wang Y."/>
            <person name="Zhang Z."/>
            <person name="Zhang L."/>
            <person name="Zhang S."/>
            <person name="Zhao J."/>
        </authorList>
    </citation>
    <scope>NUCLEOTIDE SEQUENCE</scope>
</reference>
<gene>
    <name evidence="1" type="primary">orf26</name>
</gene>
<dbReference type="AlphaFoldDB" id="A0A8A4HU21"/>
<protein>
    <submittedName>
        <fullName evidence="1">Uncharacterized protein</fullName>
    </submittedName>
</protein>
<proteinExistence type="predicted"/>
<organism evidence="1">
    <name type="scientific">Coriandrum sativum</name>
    <name type="common">Coriander</name>
    <name type="synonym">Chinese parsley</name>
    <dbReference type="NCBI Taxonomy" id="4047"/>
    <lineage>
        <taxon>Eukaryota</taxon>
        <taxon>Viridiplantae</taxon>
        <taxon>Streptophyta</taxon>
        <taxon>Embryophyta</taxon>
        <taxon>Tracheophyta</taxon>
        <taxon>Spermatophyta</taxon>
        <taxon>Magnoliopsida</taxon>
        <taxon>eudicotyledons</taxon>
        <taxon>Gunneridae</taxon>
        <taxon>Pentapetalae</taxon>
        <taxon>asterids</taxon>
        <taxon>campanulids</taxon>
        <taxon>Apiales</taxon>
        <taxon>Apiaceae</taxon>
        <taxon>Apioideae</taxon>
        <taxon>apioid superclade</taxon>
        <taxon>Coriandreae</taxon>
        <taxon>Coriandrum</taxon>
    </lineage>
</organism>